<dbReference type="Gene3D" id="1.10.606.20">
    <property type="match status" value="1"/>
</dbReference>
<dbReference type="PANTHER" id="PTHR34599:SF1">
    <property type="entry name" value="PHOSPHATIDIC ACID PHOSPHATASE TYPE 2_HALOPEROXIDASE DOMAIN-CONTAINING PROTEIN"/>
    <property type="match status" value="1"/>
</dbReference>
<sequence>MTSGSPFTAGLSRRRLLAMTAGAASLAVLPAEALAQNGSRTDLVGPWFGEMIATMMSSPGAGLPERTWAMSWGAALDALGGGRAGWQRAVFEDAAVASAVHGVLTALIPDQKARLDAVLAGSLATLPAGPARDVGTAAGRASAAARVAARVGDGLDIESVNAPFTLPPEAPGIYRLTPGATRVVGAGYGRARPFLLGRGNRFRLGGPPVLGTAEYRRDLDELHRLGGQVSERTEEQDVLAWLDPMSQYTPVLRLLAADQARPRRDRVRLLAALGAVIVDTSIAVFDSKYTHLHWRPVTAIRAADTDGDPRTKPDPAWTPNLLTPPHPEYPSGHAATAGAAEQVLTQLVGPSTPMAFSITFPRGDGTILTRDYRRGTTWAALTRENVDARVLAGVHFRFSDEAAAALGRRVARYDLGRL</sequence>
<reference evidence="2" key="1">
    <citation type="journal article" date="2013" name="Proc. Natl. Acad. Sci. U.S.A.">
        <title>Mapping gene clusters within arrayed metagenomic libraries to expand the structural diversity of biomedically relevant natural products.</title>
        <authorList>
            <person name="Owen J.G."/>
            <person name="Reddy B.V."/>
            <person name="Ternei M.A."/>
            <person name="Charlop-Powers Z."/>
            <person name="Calle P.Y."/>
            <person name="Kim J.H."/>
            <person name="Brady S.F."/>
        </authorList>
    </citation>
    <scope>NUCLEOTIDE SEQUENCE</scope>
</reference>
<feature type="signal peptide" evidence="1">
    <location>
        <begin position="1"/>
        <end position="35"/>
    </location>
</feature>
<dbReference type="PANTHER" id="PTHR34599">
    <property type="entry name" value="PEROXIDASE-RELATED"/>
    <property type="match status" value="1"/>
</dbReference>
<dbReference type="EMBL" id="KF264546">
    <property type="protein sequence ID" value="AGS49497.1"/>
    <property type="molecule type" value="Genomic_DNA"/>
</dbReference>
<dbReference type="InterPro" id="IPR006311">
    <property type="entry name" value="TAT_signal"/>
</dbReference>
<evidence type="ECO:0000256" key="1">
    <source>
        <dbReference type="SAM" id="SignalP"/>
    </source>
</evidence>
<dbReference type="AlphaFoldDB" id="S5UC64"/>
<dbReference type="InterPro" id="IPR052559">
    <property type="entry name" value="V-haloperoxidase"/>
</dbReference>
<dbReference type="CDD" id="cd03398">
    <property type="entry name" value="PAP2_haloperoxidase"/>
    <property type="match status" value="1"/>
</dbReference>
<name>S5UC64_9BACT</name>
<protein>
    <submittedName>
        <fullName evidence="2">Uncharacterized protein</fullName>
    </submittedName>
</protein>
<dbReference type="PROSITE" id="PS51318">
    <property type="entry name" value="TAT"/>
    <property type="match status" value="1"/>
</dbReference>
<keyword evidence="1" id="KW-0732">Signal</keyword>
<proteinExistence type="predicted"/>
<dbReference type="InterPro" id="IPR036938">
    <property type="entry name" value="PAP2/HPO_sf"/>
</dbReference>
<accession>S5UC64</accession>
<evidence type="ECO:0000313" key="2">
    <source>
        <dbReference type="EMBL" id="AGS49497.1"/>
    </source>
</evidence>
<feature type="chain" id="PRO_5004532765" evidence="1">
    <location>
        <begin position="36"/>
        <end position="418"/>
    </location>
</feature>
<organism evidence="2">
    <name type="scientific">uncultured bacterium esnapd7</name>
    <dbReference type="NCBI Taxonomy" id="1366614"/>
    <lineage>
        <taxon>Bacteria</taxon>
        <taxon>environmental samples</taxon>
    </lineage>
</organism>
<dbReference type="SUPFAM" id="SSF48317">
    <property type="entry name" value="Acid phosphatase/Vanadium-dependent haloperoxidase"/>
    <property type="match status" value="1"/>
</dbReference>